<keyword evidence="2" id="KW-0472">Membrane</keyword>
<gene>
    <name evidence="3" type="ORF">CERSUDRAFT_94732</name>
</gene>
<keyword evidence="2" id="KW-0812">Transmembrane</keyword>
<evidence type="ECO:0000313" key="3">
    <source>
        <dbReference type="EMBL" id="EMD37732.1"/>
    </source>
</evidence>
<feature type="region of interest" description="Disordered" evidence="1">
    <location>
        <begin position="1"/>
        <end position="22"/>
    </location>
</feature>
<proteinExistence type="predicted"/>
<name>M2RGX5_CERS8</name>
<evidence type="ECO:0000313" key="4">
    <source>
        <dbReference type="Proteomes" id="UP000016930"/>
    </source>
</evidence>
<evidence type="ECO:0000256" key="2">
    <source>
        <dbReference type="SAM" id="Phobius"/>
    </source>
</evidence>
<dbReference type="Proteomes" id="UP000016930">
    <property type="component" value="Unassembled WGS sequence"/>
</dbReference>
<dbReference type="OrthoDB" id="3262934at2759"/>
<dbReference type="STRING" id="914234.M2RGX5"/>
<dbReference type="AlphaFoldDB" id="M2RGX5"/>
<feature type="transmembrane region" description="Helical" evidence="2">
    <location>
        <begin position="77"/>
        <end position="101"/>
    </location>
</feature>
<evidence type="ECO:0008006" key="5">
    <source>
        <dbReference type="Google" id="ProtNLM"/>
    </source>
</evidence>
<keyword evidence="4" id="KW-1185">Reference proteome</keyword>
<keyword evidence="2" id="KW-1133">Transmembrane helix</keyword>
<feature type="compositionally biased region" description="Polar residues" evidence="1">
    <location>
        <begin position="8"/>
        <end position="18"/>
    </location>
</feature>
<evidence type="ECO:0000256" key="1">
    <source>
        <dbReference type="SAM" id="MobiDB-lite"/>
    </source>
</evidence>
<accession>M2RGX5</accession>
<sequence length="121" mass="13414">MVDLSFLPTPQGSNSRTWTRPPLDDSLTFPELFEFHAKHSPEHPVRTYSDEKKNIHPICYPEAFRAIRKAAKIESPVLGILAAADSITYATLVIGMMYAGYAPFPISTRNSVTFHTSTGSS</sequence>
<protein>
    <recommendedName>
        <fullName evidence="5">AMP-dependent synthetase/ligase domain-containing protein</fullName>
    </recommendedName>
</protein>
<reference evidence="3 4" key="1">
    <citation type="journal article" date="2012" name="Proc. Natl. Acad. Sci. U.S.A.">
        <title>Comparative genomics of Ceriporiopsis subvermispora and Phanerochaete chrysosporium provide insight into selective ligninolysis.</title>
        <authorList>
            <person name="Fernandez-Fueyo E."/>
            <person name="Ruiz-Duenas F.J."/>
            <person name="Ferreira P."/>
            <person name="Floudas D."/>
            <person name="Hibbett D.S."/>
            <person name="Canessa P."/>
            <person name="Larrondo L.F."/>
            <person name="James T.Y."/>
            <person name="Seelenfreund D."/>
            <person name="Lobos S."/>
            <person name="Polanco R."/>
            <person name="Tello M."/>
            <person name="Honda Y."/>
            <person name="Watanabe T."/>
            <person name="Watanabe T."/>
            <person name="Ryu J.S."/>
            <person name="Kubicek C.P."/>
            <person name="Schmoll M."/>
            <person name="Gaskell J."/>
            <person name="Hammel K.E."/>
            <person name="St John F.J."/>
            <person name="Vanden Wymelenberg A."/>
            <person name="Sabat G."/>
            <person name="Splinter BonDurant S."/>
            <person name="Syed K."/>
            <person name="Yadav J.S."/>
            <person name="Doddapaneni H."/>
            <person name="Subramanian V."/>
            <person name="Lavin J.L."/>
            <person name="Oguiza J.A."/>
            <person name="Perez G."/>
            <person name="Pisabarro A.G."/>
            <person name="Ramirez L."/>
            <person name="Santoyo F."/>
            <person name="Master E."/>
            <person name="Coutinho P.M."/>
            <person name="Henrissat B."/>
            <person name="Lombard V."/>
            <person name="Magnuson J.K."/>
            <person name="Kuees U."/>
            <person name="Hori C."/>
            <person name="Igarashi K."/>
            <person name="Samejima M."/>
            <person name="Held B.W."/>
            <person name="Barry K.W."/>
            <person name="LaButti K.M."/>
            <person name="Lapidus A."/>
            <person name="Lindquist E.A."/>
            <person name="Lucas S.M."/>
            <person name="Riley R."/>
            <person name="Salamov A.A."/>
            <person name="Hoffmeister D."/>
            <person name="Schwenk D."/>
            <person name="Hadar Y."/>
            <person name="Yarden O."/>
            <person name="de Vries R.P."/>
            <person name="Wiebenga A."/>
            <person name="Stenlid J."/>
            <person name="Eastwood D."/>
            <person name="Grigoriev I.V."/>
            <person name="Berka R.M."/>
            <person name="Blanchette R.A."/>
            <person name="Kersten P."/>
            <person name="Martinez A.T."/>
            <person name="Vicuna R."/>
            <person name="Cullen D."/>
        </authorList>
    </citation>
    <scope>NUCLEOTIDE SEQUENCE [LARGE SCALE GENOMIC DNA]</scope>
    <source>
        <strain evidence="3 4">B</strain>
    </source>
</reference>
<organism evidence="3 4">
    <name type="scientific">Ceriporiopsis subvermispora (strain B)</name>
    <name type="common">White-rot fungus</name>
    <name type="synonym">Gelatoporia subvermispora</name>
    <dbReference type="NCBI Taxonomy" id="914234"/>
    <lineage>
        <taxon>Eukaryota</taxon>
        <taxon>Fungi</taxon>
        <taxon>Dikarya</taxon>
        <taxon>Basidiomycota</taxon>
        <taxon>Agaricomycotina</taxon>
        <taxon>Agaricomycetes</taxon>
        <taxon>Polyporales</taxon>
        <taxon>Gelatoporiaceae</taxon>
        <taxon>Gelatoporia</taxon>
    </lineage>
</organism>
<dbReference type="EMBL" id="KB445796">
    <property type="protein sequence ID" value="EMD37732.1"/>
    <property type="molecule type" value="Genomic_DNA"/>
</dbReference>
<dbReference type="HOGENOM" id="CLU_146431_0_0_1"/>